<dbReference type="EMBL" id="GBRH01237802">
    <property type="protein sequence ID" value="JAD60093.1"/>
    <property type="molecule type" value="Transcribed_RNA"/>
</dbReference>
<evidence type="ECO:0000313" key="1">
    <source>
        <dbReference type="EMBL" id="JAD60093.1"/>
    </source>
</evidence>
<sequence>MDKVGLSQYCRASMEYRTSFERDVQLQC</sequence>
<name>A0A0A9BDA7_ARUDO</name>
<organism evidence="1">
    <name type="scientific">Arundo donax</name>
    <name type="common">Giant reed</name>
    <name type="synonym">Donax arundinaceus</name>
    <dbReference type="NCBI Taxonomy" id="35708"/>
    <lineage>
        <taxon>Eukaryota</taxon>
        <taxon>Viridiplantae</taxon>
        <taxon>Streptophyta</taxon>
        <taxon>Embryophyta</taxon>
        <taxon>Tracheophyta</taxon>
        <taxon>Spermatophyta</taxon>
        <taxon>Magnoliopsida</taxon>
        <taxon>Liliopsida</taxon>
        <taxon>Poales</taxon>
        <taxon>Poaceae</taxon>
        <taxon>PACMAD clade</taxon>
        <taxon>Arundinoideae</taxon>
        <taxon>Arundineae</taxon>
        <taxon>Arundo</taxon>
    </lineage>
</organism>
<proteinExistence type="predicted"/>
<protein>
    <submittedName>
        <fullName evidence="1">Uncharacterized protein</fullName>
    </submittedName>
</protein>
<dbReference type="AlphaFoldDB" id="A0A0A9BDA7"/>
<reference evidence="1" key="1">
    <citation type="submission" date="2014-09" db="EMBL/GenBank/DDBJ databases">
        <authorList>
            <person name="Magalhaes I.L.F."/>
            <person name="Oliveira U."/>
            <person name="Santos F.R."/>
            <person name="Vidigal T.H.D.A."/>
            <person name="Brescovit A.D."/>
            <person name="Santos A.J."/>
        </authorList>
    </citation>
    <scope>NUCLEOTIDE SEQUENCE</scope>
    <source>
        <tissue evidence="1">Shoot tissue taken approximately 20 cm above the soil surface</tissue>
    </source>
</reference>
<reference evidence="1" key="2">
    <citation type="journal article" date="2015" name="Data Brief">
        <title>Shoot transcriptome of the giant reed, Arundo donax.</title>
        <authorList>
            <person name="Barrero R.A."/>
            <person name="Guerrero F.D."/>
            <person name="Moolhuijzen P."/>
            <person name="Goolsby J.A."/>
            <person name="Tidwell J."/>
            <person name="Bellgard S.E."/>
            <person name="Bellgard M.I."/>
        </authorList>
    </citation>
    <scope>NUCLEOTIDE SEQUENCE</scope>
    <source>
        <tissue evidence="1">Shoot tissue taken approximately 20 cm above the soil surface</tissue>
    </source>
</reference>
<accession>A0A0A9BDA7</accession>